<dbReference type="RefSeq" id="WP_013324256.1">
    <property type="nucleotide sequence ID" value="NC_014501.1"/>
</dbReference>
<gene>
    <name evidence="6" type="ordered locus">Cyan7822_4275</name>
</gene>
<name>E0UA01_GLOV7</name>
<keyword evidence="1 6" id="KW-0489">Methyltransferase</keyword>
<proteinExistence type="predicted"/>
<evidence type="ECO:0000256" key="3">
    <source>
        <dbReference type="ARBA" id="ARBA00022691"/>
    </source>
</evidence>
<dbReference type="PANTHER" id="PTHR33841">
    <property type="entry name" value="DNA METHYLTRANSFERASE YEEA-RELATED"/>
    <property type="match status" value="1"/>
</dbReference>
<dbReference type="OrthoDB" id="9784823at2"/>
<dbReference type="GO" id="GO:0009007">
    <property type="term" value="F:site-specific DNA-methyltransferase (adenine-specific) activity"/>
    <property type="evidence" value="ECO:0007669"/>
    <property type="project" value="UniProtKB-EC"/>
</dbReference>
<dbReference type="eggNOG" id="COG0827">
    <property type="taxonomic scope" value="Bacteria"/>
</dbReference>
<dbReference type="InterPro" id="IPR050953">
    <property type="entry name" value="N4_N6_ade-DNA_methylase"/>
</dbReference>
<dbReference type="GO" id="GO:0003677">
    <property type="term" value="F:DNA binding"/>
    <property type="evidence" value="ECO:0007669"/>
    <property type="project" value="InterPro"/>
</dbReference>
<dbReference type="GO" id="GO:0008170">
    <property type="term" value="F:N-methyltransferase activity"/>
    <property type="evidence" value="ECO:0007669"/>
    <property type="project" value="InterPro"/>
</dbReference>
<dbReference type="Proteomes" id="UP000008206">
    <property type="component" value="Chromosome"/>
</dbReference>
<feature type="domain" description="DNA methylase adenine-specific" evidence="5">
    <location>
        <begin position="8"/>
        <end position="177"/>
    </location>
</feature>
<dbReference type="KEGG" id="cyj:Cyan7822_4275"/>
<dbReference type="EMBL" id="CP002198">
    <property type="protein sequence ID" value="ADN16193.1"/>
    <property type="molecule type" value="Genomic_DNA"/>
</dbReference>
<dbReference type="PROSITE" id="PS00092">
    <property type="entry name" value="N6_MTASE"/>
    <property type="match status" value="1"/>
</dbReference>
<dbReference type="SUPFAM" id="SSF53335">
    <property type="entry name" value="S-adenosyl-L-methionine-dependent methyltransferases"/>
    <property type="match status" value="1"/>
</dbReference>
<evidence type="ECO:0000259" key="5">
    <source>
        <dbReference type="Pfam" id="PF02384"/>
    </source>
</evidence>
<accession>E0UA01</accession>
<dbReference type="InterPro" id="IPR003356">
    <property type="entry name" value="DNA_methylase_A-5"/>
</dbReference>
<organism evidence="6 7">
    <name type="scientific">Gloeothece verrucosa (strain PCC 7822)</name>
    <name type="common">Cyanothece sp. (strain PCC 7822)</name>
    <dbReference type="NCBI Taxonomy" id="497965"/>
    <lineage>
        <taxon>Bacteria</taxon>
        <taxon>Bacillati</taxon>
        <taxon>Cyanobacteriota</taxon>
        <taxon>Cyanophyceae</taxon>
        <taxon>Oscillatoriophycideae</taxon>
        <taxon>Chroococcales</taxon>
        <taxon>Aphanothecaceae</taxon>
        <taxon>Gloeothece</taxon>
        <taxon>Gloeothece verrucosa</taxon>
    </lineage>
</organism>
<keyword evidence="3" id="KW-0949">S-adenosyl-L-methionine</keyword>
<dbReference type="Pfam" id="PF02384">
    <property type="entry name" value="N6_Mtase"/>
    <property type="match status" value="1"/>
</dbReference>
<evidence type="ECO:0000256" key="1">
    <source>
        <dbReference type="ARBA" id="ARBA00022603"/>
    </source>
</evidence>
<sequence length="490" mass="56424">MKNKSTLELGDFQTPQALALQVTKVVQQIGLIPQSIIEPTCGKGAFILAAIQIFNNLKKIIGVEINPNYLKQISLNENSKNIQLINDNFFNLNWNEIINGLPEPILIIGNPPWVTSAELGKLESFNLPKKSNFQAQKGLDALTGKSNFDISESMILQHLEWLKQRRGTIAMLCKTAVARKVLIYGWKHHYPIKQAWIYQINALKYFNAAVDAGLLVLNLEPEPAAKKCFWFENLSDSLPKNILEYEQNILVADSQNYHQYKHLYGVDKNYIWRSGIKHDCASIMELEKTAQGYQNRAGVHLSLEENYIYPLLKSSDLGNERISQCKKYVLVTQKYIGEDTKNLEKNAPKIWKYLQANREAFAKRKSSIYKNHPRFSIFGVGNYTFSPWKVAISGLYKQLNFMSIGPREGKPVIFDDTITFLNCYSEKESRFIAEILNSEAAQLFLKSMIFWRDKRPITINLLKRLNLQTLAKELGREKEYLLYLQKREKN</sequence>
<dbReference type="InterPro" id="IPR002052">
    <property type="entry name" value="DNA_methylase_N6_adenine_CS"/>
</dbReference>
<evidence type="ECO:0000256" key="2">
    <source>
        <dbReference type="ARBA" id="ARBA00022679"/>
    </source>
</evidence>
<dbReference type="PRINTS" id="PR00507">
    <property type="entry name" value="N12N6MTFRASE"/>
</dbReference>
<dbReference type="GO" id="GO:0009307">
    <property type="term" value="P:DNA restriction-modification system"/>
    <property type="evidence" value="ECO:0007669"/>
    <property type="project" value="UniProtKB-KW"/>
</dbReference>
<evidence type="ECO:0000313" key="6">
    <source>
        <dbReference type="EMBL" id="ADN16193.1"/>
    </source>
</evidence>
<evidence type="ECO:0000256" key="4">
    <source>
        <dbReference type="ARBA" id="ARBA00022747"/>
    </source>
</evidence>
<dbReference type="GO" id="GO:0032259">
    <property type="term" value="P:methylation"/>
    <property type="evidence" value="ECO:0007669"/>
    <property type="project" value="UniProtKB-KW"/>
</dbReference>
<keyword evidence="2" id="KW-0808">Transferase</keyword>
<dbReference type="InterPro" id="IPR029063">
    <property type="entry name" value="SAM-dependent_MTases_sf"/>
</dbReference>
<dbReference type="Gene3D" id="3.40.50.150">
    <property type="entry name" value="Vaccinia Virus protein VP39"/>
    <property type="match status" value="1"/>
</dbReference>
<dbReference type="PANTHER" id="PTHR33841:SF5">
    <property type="entry name" value="DNA METHYLASE (MODIFICATION METHYLASE) (METHYLTRANSFERASE)-RELATED"/>
    <property type="match status" value="1"/>
</dbReference>
<keyword evidence="4" id="KW-0680">Restriction system</keyword>
<dbReference type="CDD" id="cd02440">
    <property type="entry name" value="AdoMet_MTases"/>
    <property type="match status" value="1"/>
</dbReference>
<dbReference type="STRING" id="497965.Cyan7822_4275"/>
<keyword evidence="7" id="KW-1185">Reference proteome</keyword>
<evidence type="ECO:0000313" key="7">
    <source>
        <dbReference type="Proteomes" id="UP000008206"/>
    </source>
</evidence>
<protein>
    <submittedName>
        <fullName evidence="6">Modification methylase NspV</fullName>
    </submittedName>
</protein>
<dbReference type="HOGENOM" id="CLU_044835_0_0_3"/>
<reference evidence="7" key="1">
    <citation type="journal article" date="2011" name="MBio">
        <title>Novel metabolic attributes of the genus Cyanothece, comprising a group of unicellular nitrogen-fixing Cyanobacteria.</title>
        <authorList>
            <person name="Bandyopadhyay A."/>
            <person name="Elvitigala T."/>
            <person name="Welsh E."/>
            <person name="Stockel J."/>
            <person name="Liberton M."/>
            <person name="Min H."/>
            <person name="Sherman L.A."/>
            <person name="Pakrasi H.B."/>
        </authorList>
    </citation>
    <scope>NUCLEOTIDE SEQUENCE [LARGE SCALE GENOMIC DNA]</scope>
    <source>
        <strain evidence="7">PCC 7822</strain>
    </source>
</reference>
<dbReference type="AlphaFoldDB" id="E0UA01"/>
<dbReference type="REBASE" id="27811">
    <property type="entry name" value="M.Csp7822ORF4275P"/>
</dbReference>